<dbReference type="Proteomes" id="UP001549162">
    <property type="component" value="Unassembled WGS sequence"/>
</dbReference>
<dbReference type="InterPro" id="IPR015796">
    <property type="entry name" value="Impact_YigZ-like"/>
</dbReference>
<feature type="domain" description="UPF0029" evidence="3">
    <location>
        <begin position="137"/>
        <end position="190"/>
    </location>
</feature>
<evidence type="ECO:0000259" key="3">
    <source>
        <dbReference type="Pfam" id="PF09186"/>
    </source>
</evidence>
<evidence type="ECO:0000256" key="1">
    <source>
        <dbReference type="ARBA" id="ARBA00007665"/>
    </source>
</evidence>
<dbReference type="InterPro" id="IPR023582">
    <property type="entry name" value="Impact"/>
</dbReference>
<dbReference type="Pfam" id="PF01205">
    <property type="entry name" value="Impact_N"/>
    <property type="match status" value="1"/>
</dbReference>
<dbReference type="InterPro" id="IPR015269">
    <property type="entry name" value="UPF0029_Impact_C"/>
</dbReference>
<dbReference type="NCBIfam" id="TIGR00257">
    <property type="entry name" value="IMPACT_YIGZ"/>
    <property type="match status" value="1"/>
</dbReference>
<dbReference type="Pfam" id="PF09186">
    <property type="entry name" value="DUF1949"/>
    <property type="match status" value="1"/>
</dbReference>
<gene>
    <name evidence="4" type="ORF">ABID14_000320</name>
</gene>
<dbReference type="Gene3D" id="3.30.70.240">
    <property type="match status" value="1"/>
</dbReference>
<feature type="domain" description="Impact N-terminal" evidence="2">
    <location>
        <begin position="16"/>
        <end position="121"/>
    </location>
</feature>
<evidence type="ECO:0000313" key="5">
    <source>
        <dbReference type="Proteomes" id="UP001549162"/>
    </source>
</evidence>
<organism evidence="4 5">
    <name type="scientific">Peptoniphilus olsenii</name>
    <dbReference type="NCBI Taxonomy" id="411570"/>
    <lineage>
        <taxon>Bacteria</taxon>
        <taxon>Bacillati</taxon>
        <taxon>Bacillota</taxon>
        <taxon>Tissierellia</taxon>
        <taxon>Tissierellales</taxon>
        <taxon>Peptoniphilaceae</taxon>
        <taxon>Peptoniphilus</taxon>
    </lineage>
</organism>
<reference evidence="4 5" key="1">
    <citation type="submission" date="2024-06" db="EMBL/GenBank/DDBJ databases">
        <title>Genomic Encyclopedia of Type Strains, Phase IV (KMG-IV): sequencing the most valuable type-strain genomes for metagenomic binning, comparative biology and taxonomic classification.</title>
        <authorList>
            <person name="Goeker M."/>
        </authorList>
    </citation>
    <scope>NUCLEOTIDE SEQUENCE [LARGE SCALE GENOMIC DNA]</scope>
    <source>
        <strain evidence="4 5">DSM 21460</strain>
    </source>
</reference>
<evidence type="ECO:0000259" key="2">
    <source>
        <dbReference type="Pfam" id="PF01205"/>
    </source>
</evidence>
<protein>
    <submittedName>
        <fullName evidence="4">YigZ family protein</fullName>
    </submittedName>
</protein>
<dbReference type="InterPro" id="IPR020569">
    <property type="entry name" value="UPF0029_Impact_CS"/>
</dbReference>
<dbReference type="SUPFAM" id="SSF54211">
    <property type="entry name" value="Ribosomal protein S5 domain 2-like"/>
    <property type="match status" value="1"/>
</dbReference>
<proteinExistence type="inferred from homology"/>
<dbReference type="Gene3D" id="3.30.230.30">
    <property type="entry name" value="Impact, N-terminal domain"/>
    <property type="match status" value="1"/>
</dbReference>
<dbReference type="PANTHER" id="PTHR16301:SF20">
    <property type="entry name" value="IMPACT FAMILY MEMBER YIGZ"/>
    <property type="match status" value="1"/>
</dbReference>
<dbReference type="PROSITE" id="PS00910">
    <property type="entry name" value="UPF0029"/>
    <property type="match status" value="1"/>
</dbReference>
<accession>A0ABV2J9X5</accession>
<name>A0ABV2J9X5_9FIRM</name>
<dbReference type="PANTHER" id="PTHR16301">
    <property type="entry name" value="IMPACT-RELATED"/>
    <property type="match status" value="1"/>
</dbReference>
<dbReference type="InterPro" id="IPR001498">
    <property type="entry name" value="Impact_N"/>
</dbReference>
<evidence type="ECO:0000313" key="4">
    <source>
        <dbReference type="EMBL" id="MET3616700.1"/>
    </source>
</evidence>
<dbReference type="InterPro" id="IPR036956">
    <property type="entry name" value="Impact_N_sf"/>
</dbReference>
<dbReference type="EMBL" id="JBEPMA010000001">
    <property type="protein sequence ID" value="MET3616700.1"/>
    <property type="molecule type" value="Genomic_DNA"/>
</dbReference>
<comment type="similarity">
    <text evidence="1">Belongs to the IMPACT family.</text>
</comment>
<keyword evidence="5" id="KW-1185">Reference proteome</keyword>
<dbReference type="RefSeq" id="WP_354366700.1">
    <property type="nucleotide sequence ID" value="NZ_JBEPMA010000001.1"/>
</dbReference>
<dbReference type="InterPro" id="IPR020568">
    <property type="entry name" value="Ribosomal_Su5_D2-typ_SF"/>
</dbReference>
<sequence length="212" mass="23919">MYNSVLKEAESTIEIKKSIFIGHTFFVKNEDEALQIISNITSEYKDATHNCYAYIIGEDALIQRYSDDGEPSGTAGIPMLEVLKKENLRNVLVIVTRYFGGTKLGAGGLVRAYTNAVTTALDMAKRTVRKLFNRTAISYDYTSHGKIINFLTNNEVRVLKEKYSDLVEIVIDIEDDSFVIGELTDLTSGNIEFKVIEQIELPTIKNKIIYEE</sequence>
<comment type="caution">
    <text evidence="4">The sequence shown here is derived from an EMBL/GenBank/DDBJ whole genome shotgun (WGS) entry which is preliminary data.</text>
</comment>